<evidence type="ECO:0000256" key="1">
    <source>
        <dbReference type="SAM" id="Phobius"/>
    </source>
</evidence>
<dbReference type="AlphaFoldDB" id="A0AAU9I6A8"/>
<keyword evidence="1" id="KW-1133">Transmembrane helix</keyword>
<name>A0AAU9I6A8_9XANT</name>
<proteinExistence type="predicted"/>
<feature type="transmembrane region" description="Helical" evidence="1">
    <location>
        <begin position="43"/>
        <end position="62"/>
    </location>
</feature>
<dbReference type="Proteomes" id="UP000835242">
    <property type="component" value="Chromosome"/>
</dbReference>
<evidence type="ECO:0000313" key="2">
    <source>
        <dbReference type="EMBL" id="CAE6837137.1"/>
    </source>
</evidence>
<keyword evidence="1" id="KW-0472">Membrane</keyword>
<gene>
    <name evidence="2" type="ORF">XA1314C_37300</name>
</gene>
<dbReference type="EMBL" id="HG992337">
    <property type="protein sequence ID" value="CAE6837137.1"/>
    <property type="molecule type" value="Genomic_DNA"/>
</dbReference>
<evidence type="ECO:0008006" key="4">
    <source>
        <dbReference type="Google" id="ProtNLM"/>
    </source>
</evidence>
<evidence type="ECO:0000313" key="3">
    <source>
        <dbReference type="Proteomes" id="UP000835242"/>
    </source>
</evidence>
<sequence length="72" mass="7474">MTTARRSVGVARLGIALIVLTLYGISVAVLVNAAIPQENKDPLMLLLGNLGPAIGAVMAHYFNDAGRRPSSG</sequence>
<dbReference type="EMBL" id="HG992337">
    <property type="protein sequence ID" value="CAE6837114.1"/>
    <property type="molecule type" value="Genomic_DNA"/>
</dbReference>
<protein>
    <recommendedName>
        <fullName evidence="4">MFS transporter</fullName>
    </recommendedName>
</protein>
<organism evidence="2 3">
    <name type="scientific">Xanthomonas arboricola</name>
    <dbReference type="NCBI Taxonomy" id="56448"/>
    <lineage>
        <taxon>Bacteria</taxon>
        <taxon>Pseudomonadati</taxon>
        <taxon>Pseudomonadota</taxon>
        <taxon>Gammaproteobacteria</taxon>
        <taxon>Lysobacterales</taxon>
        <taxon>Lysobacteraceae</taxon>
        <taxon>Xanthomonas</taxon>
    </lineage>
</organism>
<keyword evidence="1" id="KW-0812">Transmembrane</keyword>
<accession>A0AAU9I6A8</accession>
<dbReference type="RefSeq" id="WP_228600127.1">
    <property type="nucleotide sequence ID" value="NZ_HG992337.1"/>
</dbReference>
<feature type="transmembrane region" description="Helical" evidence="1">
    <location>
        <begin position="12"/>
        <end position="31"/>
    </location>
</feature>
<reference evidence="2 3" key="1">
    <citation type="submission" date="2021-02" db="EMBL/GenBank/DDBJ databases">
        <authorList>
            <person name="Pothier F. J."/>
        </authorList>
    </citation>
    <scope>NUCLEOTIDE SEQUENCE [LARGE SCALE GENOMIC DNA]</scope>
    <source>
        <strain evidence="2 3">1314c</strain>
    </source>
</reference>